<dbReference type="GO" id="GO:0009190">
    <property type="term" value="P:cyclic nucleotide biosynthetic process"/>
    <property type="evidence" value="ECO:0007669"/>
    <property type="project" value="InterPro"/>
</dbReference>
<dbReference type="EMBL" id="BATC01000005">
    <property type="protein sequence ID" value="GAD58295.1"/>
    <property type="molecule type" value="Genomic_DNA"/>
</dbReference>
<name>A0A8E0KJC3_9CAUL</name>
<dbReference type="Proteomes" id="UP000016569">
    <property type="component" value="Unassembled WGS sequence"/>
</dbReference>
<feature type="domain" description="Guanylate cyclase" evidence="1">
    <location>
        <begin position="46"/>
        <end position="177"/>
    </location>
</feature>
<dbReference type="RefSeq" id="WP_021696391.1">
    <property type="nucleotide sequence ID" value="NZ_BATC01000005.1"/>
</dbReference>
<dbReference type="CDD" id="cd07302">
    <property type="entry name" value="CHD"/>
    <property type="match status" value="1"/>
</dbReference>
<proteinExistence type="predicted"/>
<dbReference type="GO" id="GO:0035556">
    <property type="term" value="P:intracellular signal transduction"/>
    <property type="evidence" value="ECO:0007669"/>
    <property type="project" value="InterPro"/>
</dbReference>
<dbReference type="Pfam" id="PF00211">
    <property type="entry name" value="Guanylate_cyc"/>
    <property type="match status" value="1"/>
</dbReference>
<keyword evidence="3" id="KW-1185">Reference proteome</keyword>
<dbReference type="SUPFAM" id="SSF55073">
    <property type="entry name" value="Nucleotide cyclase"/>
    <property type="match status" value="1"/>
</dbReference>
<reference evidence="3" key="1">
    <citation type="journal article" date="2013" name="Genome Announc.">
        <title>Draft Genome Sequence of the Dimorphic Prosthecate Bacterium Brevundimonas abyssalis TAR-001T.</title>
        <authorList>
            <person name="Tsubouchi T."/>
            <person name="Nishi S."/>
            <person name="Usui K."/>
            <person name="Shimane Y."/>
            <person name="Takaki Y."/>
            <person name="Maruyama T."/>
            <person name="Hatada Y."/>
        </authorList>
    </citation>
    <scope>NUCLEOTIDE SEQUENCE [LARGE SCALE GENOMIC DNA]</scope>
    <source>
        <strain evidence="3">TAR-001</strain>
    </source>
</reference>
<dbReference type="PROSITE" id="PS50125">
    <property type="entry name" value="GUANYLATE_CYCLASE_2"/>
    <property type="match status" value="1"/>
</dbReference>
<dbReference type="InterPro" id="IPR001054">
    <property type="entry name" value="A/G_cyclase"/>
</dbReference>
<evidence type="ECO:0000313" key="2">
    <source>
        <dbReference type="EMBL" id="GAD58295.1"/>
    </source>
</evidence>
<gene>
    <name evidence="2" type="ORF">MBEBAB_0545</name>
</gene>
<dbReference type="GO" id="GO:0004016">
    <property type="term" value="F:adenylate cyclase activity"/>
    <property type="evidence" value="ECO:0007669"/>
    <property type="project" value="UniProtKB-ARBA"/>
</dbReference>
<sequence>MSVADDIRSNSKDTFGTAWTVRDGQVVPAASDLKLSNDAVRFETATVLYADLDASTGLVESKKWEFAGQVYKTFLYAASRLIRNHSGSIVSYDGDRVMGVFISKTQRNDAVACALEINYAVKNIVQTELEKKWKTDFKIRHVVGIDTSTVRAARTGVRGDNDLVWIGNAPNLAAKLTSLSADKPTWITKRVYDYLKDKQKLGPQGENIWRKWQWSQHNQDEIYSTTYWREIK</sequence>
<dbReference type="Gene3D" id="3.30.70.1230">
    <property type="entry name" value="Nucleotide cyclase"/>
    <property type="match status" value="1"/>
</dbReference>
<dbReference type="OrthoDB" id="9807521at2"/>
<protein>
    <recommendedName>
        <fullName evidence="1">Guanylate cyclase domain-containing protein</fullName>
    </recommendedName>
</protein>
<evidence type="ECO:0000313" key="3">
    <source>
        <dbReference type="Proteomes" id="UP000016569"/>
    </source>
</evidence>
<dbReference type="InterPro" id="IPR029787">
    <property type="entry name" value="Nucleotide_cyclase"/>
</dbReference>
<organism evidence="2 3">
    <name type="scientific">Brevundimonas abyssalis TAR-001</name>
    <dbReference type="NCBI Taxonomy" id="1391729"/>
    <lineage>
        <taxon>Bacteria</taxon>
        <taxon>Pseudomonadati</taxon>
        <taxon>Pseudomonadota</taxon>
        <taxon>Alphaproteobacteria</taxon>
        <taxon>Caulobacterales</taxon>
        <taxon>Caulobacteraceae</taxon>
        <taxon>Brevundimonas</taxon>
    </lineage>
</organism>
<dbReference type="AlphaFoldDB" id="A0A8E0KJC3"/>
<comment type="caution">
    <text evidence="2">The sequence shown here is derived from an EMBL/GenBank/DDBJ whole genome shotgun (WGS) entry which is preliminary data.</text>
</comment>
<evidence type="ECO:0000259" key="1">
    <source>
        <dbReference type="PROSITE" id="PS50125"/>
    </source>
</evidence>
<accession>A0A8E0KJC3</accession>